<dbReference type="PANTHER" id="PTHR24114">
    <property type="entry name" value="LEUCINE RICH REPEAT FAMILY PROTEIN"/>
    <property type="match status" value="1"/>
</dbReference>
<keyword evidence="3" id="KW-1185">Reference proteome</keyword>
<feature type="compositionally biased region" description="Acidic residues" evidence="1">
    <location>
        <begin position="442"/>
        <end position="456"/>
    </location>
</feature>
<dbReference type="AlphaFoldDB" id="A0AAN7VVM4"/>
<dbReference type="Proteomes" id="UP001329430">
    <property type="component" value="Chromosome 1"/>
</dbReference>
<gene>
    <name evidence="2" type="ORF">RI129_001473</name>
</gene>
<dbReference type="InterPro" id="IPR032675">
    <property type="entry name" value="LRR_dom_sf"/>
</dbReference>
<comment type="caution">
    <text evidence="2">The sequence shown here is derived from an EMBL/GenBank/DDBJ whole genome shotgun (WGS) entry which is preliminary data.</text>
</comment>
<dbReference type="SUPFAM" id="SSF52047">
    <property type="entry name" value="RNI-like"/>
    <property type="match status" value="1"/>
</dbReference>
<evidence type="ECO:0000313" key="2">
    <source>
        <dbReference type="EMBL" id="KAK5650444.1"/>
    </source>
</evidence>
<dbReference type="PANTHER" id="PTHR24114:SF2">
    <property type="entry name" value="F-BOX DOMAIN-CONTAINING PROTEIN-RELATED"/>
    <property type="match status" value="1"/>
</dbReference>
<evidence type="ECO:0000313" key="3">
    <source>
        <dbReference type="Proteomes" id="UP001329430"/>
    </source>
</evidence>
<feature type="region of interest" description="Disordered" evidence="1">
    <location>
        <begin position="437"/>
        <end position="474"/>
    </location>
</feature>
<dbReference type="EMBL" id="JAVRBK010000001">
    <property type="protein sequence ID" value="KAK5650444.1"/>
    <property type="molecule type" value="Genomic_DNA"/>
</dbReference>
<proteinExistence type="predicted"/>
<evidence type="ECO:0000256" key="1">
    <source>
        <dbReference type="SAM" id="MobiDB-lite"/>
    </source>
</evidence>
<name>A0AAN7VVM4_9COLE</name>
<dbReference type="InterPro" id="IPR052394">
    <property type="entry name" value="LRR-containing"/>
</dbReference>
<evidence type="ECO:0008006" key="4">
    <source>
        <dbReference type="Google" id="ProtNLM"/>
    </source>
</evidence>
<accession>A0AAN7VVM4</accession>
<protein>
    <recommendedName>
        <fullName evidence="4">T-complex-associated testis-expressed protein 1</fullName>
    </recommendedName>
</protein>
<reference evidence="2 3" key="1">
    <citation type="journal article" date="2024" name="Insects">
        <title>An Improved Chromosome-Level Genome Assembly of the Firefly Pyrocoelia pectoralis.</title>
        <authorList>
            <person name="Fu X."/>
            <person name="Meyer-Rochow V.B."/>
            <person name="Ballantyne L."/>
            <person name="Zhu X."/>
        </authorList>
    </citation>
    <scope>NUCLEOTIDE SEQUENCE [LARGE SCALE GENOMIC DNA]</scope>
    <source>
        <strain evidence="2">XCY_ONT2</strain>
    </source>
</reference>
<sequence length="474" mass="54980">MRFPHVISVNTKETYDPSPTSLQLKLEQLRRTFPEKLDWGDKQCHSLARLCIAVISKNFQKRPVLNSVYGADRDLLLEILPTNLPLEIVVPLINEEIYWKRRYNDEFGPVSQRLYPNWTWKQVFIEKYMQKLTEEAEPQYNDEIDMEAMAKVCCSYVKRILITQLQMWKPPRNWQKCEYPEIFPLDHINFEPILKNLTNIQEFDLIFGMNSVGETFCWEMFKFTPLDCNRLGNALLNLPNLRILRVHRSKLEYLQCQALVQGLLKNSTLIELDLSYCEIQDEGALCVAKLMTVHPVLEIVKLINNKIKKIGAEGIGYALLHQCCPLQRLDLRNNPLRHDGIMGILRALVRVSKPSELSLAGCIAEDDTPIRIAQMINLNSGLEVLDISSNYFGEEGGEQLTSSLRNNTKIQWLDVRETDITAGQLKEINKILRRNRLREDTVSEDEDEPEEVETEITEIVTEKVSEEEDEEEKD</sequence>
<dbReference type="InterPro" id="IPR001611">
    <property type="entry name" value="Leu-rich_rpt"/>
</dbReference>
<dbReference type="Gene3D" id="3.80.10.10">
    <property type="entry name" value="Ribonuclease Inhibitor"/>
    <property type="match status" value="1"/>
</dbReference>
<dbReference type="Pfam" id="PF13516">
    <property type="entry name" value="LRR_6"/>
    <property type="match status" value="2"/>
</dbReference>
<feature type="compositionally biased region" description="Acidic residues" evidence="1">
    <location>
        <begin position="465"/>
        <end position="474"/>
    </location>
</feature>
<organism evidence="2 3">
    <name type="scientific">Pyrocoelia pectoralis</name>
    <dbReference type="NCBI Taxonomy" id="417401"/>
    <lineage>
        <taxon>Eukaryota</taxon>
        <taxon>Metazoa</taxon>
        <taxon>Ecdysozoa</taxon>
        <taxon>Arthropoda</taxon>
        <taxon>Hexapoda</taxon>
        <taxon>Insecta</taxon>
        <taxon>Pterygota</taxon>
        <taxon>Neoptera</taxon>
        <taxon>Endopterygota</taxon>
        <taxon>Coleoptera</taxon>
        <taxon>Polyphaga</taxon>
        <taxon>Elateriformia</taxon>
        <taxon>Elateroidea</taxon>
        <taxon>Lampyridae</taxon>
        <taxon>Lampyrinae</taxon>
        <taxon>Pyrocoelia</taxon>
    </lineage>
</organism>
<dbReference type="SMART" id="SM00368">
    <property type="entry name" value="LRR_RI"/>
    <property type="match status" value="5"/>
</dbReference>